<evidence type="ECO:0000313" key="3">
    <source>
        <dbReference type="EMBL" id="ORV46024.1"/>
    </source>
</evidence>
<accession>A0A1X1TN71</accession>
<evidence type="ECO:0000256" key="1">
    <source>
        <dbReference type="SAM" id="MobiDB-lite"/>
    </source>
</evidence>
<dbReference type="AlphaFoldDB" id="A0A1X1TN71"/>
<dbReference type="Proteomes" id="UP000193465">
    <property type="component" value="Unassembled WGS sequence"/>
</dbReference>
<keyword evidence="4" id="KW-1185">Reference proteome</keyword>
<dbReference type="EMBL" id="LQOT01000040">
    <property type="protein sequence ID" value="ORV46024.1"/>
    <property type="molecule type" value="Genomic_DNA"/>
</dbReference>
<proteinExistence type="predicted"/>
<sequence>MVRDDTTTSGSRGMPVDAGEEQPRGHSGPPAHSSRPLPQFNRIAAWAGGTAAVLAIGLGTAALVRSPGDTSSGRRSFDAITVESAPTAVLPLSEPELLELLDRRPEYGPLTDPARRAGCLTGLGYPASTPVLGAREITINGRPAVVLLLAGTTPGTINALAVAPQCSAADTGLLADTTVRRP</sequence>
<gene>
    <name evidence="3" type="ORF">AWC02_11900</name>
</gene>
<keyword evidence="2" id="KW-0812">Transmembrane</keyword>
<feature type="region of interest" description="Disordered" evidence="1">
    <location>
        <begin position="1"/>
        <end position="37"/>
    </location>
</feature>
<evidence type="ECO:0000256" key="2">
    <source>
        <dbReference type="SAM" id="Phobius"/>
    </source>
</evidence>
<feature type="transmembrane region" description="Helical" evidence="2">
    <location>
        <begin position="43"/>
        <end position="64"/>
    </location>
</feature>
<protein>
    <submittedName>
        <fullName evidence="3">Uncharacterized protein</fullName>
    </submittedName>
</protein>
<dbReference type="STRING" id="188915.AWC02_11900"/>
<keyword evidence="2" id="KW-0472">Membrane</keyword>
<organism evidence="3 4">
    <name type="scientific">Mycolicibacter engbaekii</name>
    <dbReference type="NCBI Taxonomy" id="188915"/>
    <lineage>
        <taxon>Bacteria</taxon>
        <taxon>Bacillati</taxon>
        <taxon>Actinomycetota</taxon>
        <taxon>Actinomycetes</taxon>
        <taxon>Mycobacteriales</taxon>
        <taxon>Mycobacteriaceae</taxon>
        <taxon>Mycolicibacter</taxon>
    </lineage>
</organism>
<keyword evidence="2" id="KW-1133">Transmembrane helix</keyword>
<evidence type="ECO:0000313" key="4">
    <source>
        <dbReference type="Proteomes" id="UP000193465"/>
    </source>
</evidence>
<comment type="caution">
    <text evidence="3">The sequence shown here is derived from an EMBL/GenBank/DDBJ whole genome shotgun (WGS) entry which is preliminary data.</text>
</comment>
<reference evidence="3 4" key="1">
    <citation type="submission" date="2016-01" db="EMBL/GenBank/DDBJ databases">
        <title>The new phylogeny of the genus Mycobacterium.</title>
        <authorList>
            <person name="Tarcisio F."/>
            <person name="Conor M."/>
            <person name="Antonella G."/>
            <person name="Elisabetta G."/>
            <person name="Giulia F.S."/>
            <person name="Sara T."/>
            <person name="Anna F."/>
            <person name="Clotilde B."/>
            <person name="Roberto B."/>
            <person name="Veronica D.S."/>
            <person name="Fabio R."/>
            <person name="Monica P."/>
            <person name="Olivier J."/>
            <person name="Enrico T."/>
            <person name="Nicola S."/>
        </authorList>
    </citation>
    <scope>NUCLEOTIDE SEQUENCE [LARGE SCALE GENOMIC DNA]</scope>
    <source>
        <strain evidence="3 4">ATCC 27353</strain>
    </source>
</reference>
<name>A0A1X1TN71_9MYCO</name>